<comment type="caution">
    <text evidence="2">The sequence shown here is derived from an EMBL/GenBank/DDBJ whole genome shotgun (WGS) entry which is preliminary data.</text>
</comment>
<keyword evidence="3" id="KW-1185">Reference proteome</keyword>
<evidence type="ECO:0000256" key="1">
    <source>
        <dbReference type="SAM" id="MobiDB-lite"/>
    </source>
</evidence>
<protein>
    <submittedName>
        <fullName evidence="2">Uncharacterized protein</fullName>
    </submittedName>
</protein>
<proteinExistence type="predicted"/>
<name>A0A9P5ECN1_COLSI</name>
<dbReference type="Proteomes" id="UP000711996">
    <property type="component" value="Unassembled WGS sequence"/>
</dbReference>
<feature type="region of interest" description="Disordered" evidence="1">
    <location>
        <begin position="100"/>
        <end position="143"/>
    </location>
</feature>
<sequence length="143" mass="15921">MLISKDRERLTEDEDGALKTGFQGSLLFRASQAKPFPCRARSCKTNSEADGIATPSCLVSRDMAHRHHVYIYDTVSFPFSFGHIEPGNPLSLAFFSSAFSNSPPGHSPSEIPKSNRSKPELYSAPFQPDLRQMRRPRPTIPTP</sequence>
<gene>
    <name evidence="2" type="ORF">CGCSCA2_v013697</name>
</gene>
<dbReference type="AlphaFoldDB" id="A0A9P5ECN1"/>
<organism evidence="2 3">
    <name type="scientific">Colletotrichum siamense</name>
    <name type="common">Anthracnose fungus</name>
    <dbReference type="NCBI Taxonomy" id="690259"/>
    <lineage>
        <taxon>Eukaryota</taxon>
        <taxon>Fungi</taxon>
        <taxon>Dikarya</taxon>
        <taxon>Ascomycota</taxon>
        <taxon>Pezizomycotina</taxon>
        <taxon>Sordariomycetes</taxon>
        <taxon>Hypocreomycetidae</taxon>
        <taxon>Glomerellales</taxon>
        <taxon>Glomerellaceae</taxon>
        <taxon>Colletotrichum</taxon>
        <taxon>Colletotrichum gloeosporioides species complex</taxon>
    </lineage>
</organism>
<evidence type="ECO:0000313" key="2">
    <source>
        <dbReference type="EMBL" id="KAF4845114.1"/>
    </source>
</evidence>
<dbReference type="EMBL" id="QPMT01000073">
    <property type="protein sequence ID" value="KAF4845114.1"/>
    <property type="molecule type" value="Genomic_DNA"/>
</dbReference>
<evidence type="ECO:0000313" key="3">
    <source>
        <dbReference type="Proteomes" id="UP000711996"/>
    </source>
</evidence>
<accession>A0A9P5ECN1</accession>
<reference evidence="2" key="1">
    <citation type="submission" date="2019-06" db="EMBL/GenBank/DDBJ databases">
        <authorList>
            <person name="Gan P."/>
            <person name="Shirasu K."/>
        </authorList>
    </citation>
    <scope>NUCLEOTIDE SEQUENCE [LARGE SCALE GENOMIC DNA]</scope>
    <source>
        <strain evidence="2">CAD2</strain>
    </source>
</reference>